<evidence type="ECO:0000313" key="2">
    <source>
        <dbReference type="EMBL" id="CAJ1962483.1"/>
    </source>
</evidence>
<evidence type="ECO:0000313" key="3">
    <source>
        <dbReference type="Proteomes" id="UP001295423"/>
    </source>
</evidence>
<gene>
    <name evidence="2" type="ORF">CYCCA115_LOCUS19709</name>
</gene>
<keyword evidence="3" id="KW-1185">Reference proteome</keyword>
<feature type="compositionally biased region" description="Basic residues" evidence="1">
    <location>
        <begin position="423"/>
        <end position="433"/>
    </location>
</feature>
<organism evidence="2 3">
    <name type="scientific">Cylindrotheca closterium</name>
    <dbReference type="NCBI Taxonomy" id="2856"/>
    <lineage>
        <taxon>Eukaryota</taxon>
        <taxon>Sar</taxon>
        <taxon>Stramenopiles</taxon>
        <taxon>Ochrophyta</taxon>
        <taxon>Bacillariophyta</taxon>
        <taxon>Bacillariophyceae</taxon>
        <taxon>Bacillariophycidae</taxon>
        <taxon>Bacillariales</taxon>
        <taxon>Bacillariaceae</taxon>
        <taxon>Cylindrotheca</taxon>
    </lineage>
</organism>
<feature type="region of interest" description="Disordered" evidence="1">
    <location>
        <begin position="423"/>
        <end position="515"/>
    </location>
</feature>
<dbReference type="AlphaFoldDB" id="A0AAD2G4D8"/>
<reference evidence="2" key="1">
    <citation type="submission" date="2023-08" db="EMBL/GenBank/DDBJ databases">
        <authorList>
            <person name="Audoor S."/>
            <person name="Bilcke G."/>
        </authorList>
    </citation>
    <scope>NUCLEOTIDE SEQUENCE</scope>
</reference>
<dbReference type="EMBL" id="CAKOGP040002105">
    <property type="protein sequence ID" value="CAJ1962483.1"/>
    <property type="molecule type" value="Genomic_DNA"/>
</dbReference>
<evidence type="ECO:0000256" key="1">
    <source>
        <dbReference type="SAM" id="MobiDB-lite"/>
    </source>
</evidence>
<proteinExistence type="predicted"/>
<comment type="caution">
    <text evidence="2">The sequence shown here is derived from an EMBL/GenBank/DDBJ whole genome shotgun (WGS) entry which is preliminary data.</text>
</comment>
<dbReference type="Proteomes" id="UP001295423">
    <property type="component" value="Unassembled WGS sequence"/>
</dbReference>
<protein>
    <submittedName>
        <fullName evidence="2">Uncharacterized protein</fullName>
    </submittedName>
</protein>
<accession>A0AAD2G4D8</accession>
<sequence length="973" mass="108690">MRLDKTIHQSFGHPVTDTTKPGYQVTCPEDFEPEDQRMEELEQLFDQWNDPTLTFAQRMRNGETMSPGFALLVRKGEDGQPCHIMFISNPVLTKPDVMEPNTFGAPAPFGEIVNNDIAQKYVGDPTKRTHCLLGSLSGHTFASYGTGNRIDFSNSLLPVLMTDGAAIGNKPFNRDDWKILFFPAMSACPVGFVWPASDGFEAFQESITNRKKIFTGLLHLLTSRKTIIENWFTAVKASPASFAVPVVDALPFWSCFPTEHDPVDARVLDVALLAPFQEQMDRFLWSHLMQLIYRSGSLPTSTLGFKMRARVRMHNMRVAESYPTALGITLPPECQAFVNYLFPFEDEDKGWDGRIPKWYKTLDLDSGTEVPDSYLQYTPRPLPSSAQDPDDYVTQRLTLPPVAPPAALQPMDDDLAEFLQATKRHKPNSRRSPVHPPVTPAPEDSFVLTEAGNFEDGHGTNYVPHDDPGGMQPRTDGQVLPAVTPSPSACRPLDHVASSHTSFPSSRDQHPDSSCFRHPSRGNPFAGIMNGTNIPLQSPAQGMPHDGIHDSTWNSPFQQGPRVRIDSTPCGPSPFAGHRPTTSPAMGLPTPVHHQQMFPASPGLPMHHMYPHSHMPMSYQPGYDGTMYPMSHYPTHPAFHTNKPNSRPKYTLMRSARINTEMERRCCPPELKAIGYWLVHPLPPTVGVVCTSLGDQAATDVLQFGLPTAIGRRCLEGFDYKKDGQVAVNIVCTALEYRIKHQFGSFSQVGELQRDLRSVMNSDFVKSSYNIATWGVDPGNAPPPGTSKRFSLLAFLPCVLANLSSEYLPRDGLTWQQMKEFAMVTYYHFALLGCTNPTSDNGDYDDSLFWNSLFGHCLRYICQCVQNTNLGRRWDQTPAQCTAAYFCDLSELFYLLKKFVDHRIGHDVENYGIGDAWPTNDRNAVFIQSFGTKTAFGQAVSGGPERHLSFYCRSEGKAYYCEAFKKLTPSTTW</sequence>
<name>A0AAD2G4D8_9STRA</name>